<dbReference type="InterPro" id="IPR017799">
    <property type="entry name" value="Tscrpt_reg_PadR_acidobac-type"/>
</dbReference>
<dbReference type="InterPro" id="IPR036390">
    <property type="entry name" value="WH_DNA-bd_sf"/>
</dbReference>
<organism evidence="2">
    <name type="scientific">Solibacter usitatus (strain Ellin6076)</name>
    <dbReference type="NCBI Taxonomy" id="234267"/>
    <lineage>
        <taxon>Bacteria</taxon>
        <taxon>Pseudomonadati</taxon>
        <taxon>Acidobacteriota</taxon>
        <taxon>Terriglobia</taxon>
        <taxon>Bryobacterales</taxon>
        <taxon>Solibacteraceae</taxon>
        <taxon>Candidatus Solibacter</taxon>
    </lineage>
</organism>
<reference evidence="2" key="1">
    <citation type="submission" date="2006-10" db="EMBL/GenBank/DDBJ databases">
        <title>Complete sequence of Solibacter usitatus Ellin6076.</title>
        <authorList>
            <consortium name="US DOE Joint Genome Institute"/>
            <person name="Copeland A."/>
            <person name="Lucas S."/>
            <person name="Lapidus A."/>
            <person name="Barry K."/>
            <person name="Detter J.C."/>
            <person name="Glavina del Rio T."/>
            <person name="Hammon N."/>
            <person name="Israni S."/>
            <person name="Dalin E."/>
            <person name="Tice H."/>
            <person name="Pitluck S."/>
            <person name="Thompson L.S."/>
            <person name="Brettin T."/>
            <person name="Bruce D."/>
            <person name="Han C."/>
            <person name="Tapia R."/>
            <person name="Gilna P."/>
            <person name="Schmutz J."/>
            <person name="Larimer F."/>
            <person name="Land M."/>
            <person name="Hauser L."/>
            <person name="Kyrpides N."/>
            <person name="Mikhailova N."/>
            <person name="Janssen P.H."/>
            <person name="Kuske C.R."/>
            <person name="Richardson P."/>
        </authorList>
    </citation>
    <scope>NUCLEOTIDE SEQUENCE</scope>
    <source>
        <strain evidence="2">Ellin6076</strain>
    </source>
</reference>
<dbReference type="InParanoid" id="Q01PF0"/>
<dbReference type="Pfam" id="PF03551">
    <property type="entry name" value="PadR"/>
    <property type="match status" value="1"/>
</dbReference>
<name>Q01PF0_SOLUE</name>
<sequence>MSRPSELIQGTLDLLILKTLSLQPQHGWAIAKRIEQVSNEALQVSQGALYPALHRLEQQGWTRSEWRVTEGGRDAKFYSLTRAGRTQLQKELEQWERLSGAVGLVIRMLPEGSV</sequence>
<dbReference type="STRING" id="234267.Acid_7562"/>
<feature type="domain" description="Transcription regulator PadR N-terminal" evidence="1">
    <location>
        <begin position="16"/>
        <end position="90"/>
    </location>
</feature>
<gene>
    <name evidence="2" type="ordered locus">Acid_7562</name>
</gene>
<dbReference type="EMBL" id="CP000473">
    <property type="protein sequence ID" value="ABJ88470.1"/>
    <property type="molecule type" value="Genomic_DNA"/>
</dbReference>
<dbReference type="NCBIfam" id="TIGR03433">
    <property type="entry name" value="padR_acidobact"/>
    <property type="match status" value="1"/>
</dbReference>
<dbReference type="AlphaFoldDB" id="Q01PF0"/>
<dbReference type="PANTHER" id="PTHR33169:SF14">
    <property type="entry name" value="TRANSCRIPTIONAL REGULATOR RV3488"/>
    <property type="match status" value="1"/>
</dbReference>
<dbReference type="OrthoDB" id="121167at2"/>
<evidence type="ECO:0000313" key="2">
    <source>
        <dbReference type="EMBL" id="ABJ88470.1"/>
    </source>
</evidence>
<dbReference type="PANTHER" id="PTHR33169">
    <property type="entry name" value="PADR-FAMILY TRANSCRIPTIONAL REGULATOR"/>
    <property type="match status" value="1"/>
</dbReference>
<dbReference type="InterPro" id="IPR005149">
    <property type="entry name" value="Tscrpt_reg_PadR_N"/>
</dbReference>
<dbReference type="eggNOG" id="COG1695">
    <property type="taxonomic scope" value="Bacteria"/>
</dbReference>
<evidence type="ECO:0000259" key="1">
    <source>
        <dbReference type="Pfam" id="PF03551"/>
    </source>
</evidence>
<dbReference type="InterPro" id="IPR036388">
    <property type="entry name" value="WH-like_DNA-bd_sf"/>
</dbReference>
<dbReference type="KEGG" id="sus:Acid_7562"/>
<accession>Q01PF0</accession>
<dbReference type="Gene3D" id="1.10.10.10">
    <property type="entry name" value="Winged helix-like DNA-binding domain superfamily/Winged helix DNA-binding domain"/>
    <property type="match status" value="1"/>
</dbReference>
<dbReference type="InterPro" id="IPR052509">
    <property type="entry name" value="Metal_resp_DNA-bind_regulator"/>
</dbReference>
<dbReference type="SUPFAM" id="SSF46785">
    <property type="entry name" value="Winged helix' DNA-binding domain"/>
    <property type="match status" value="1"/>
</dbReference>
<proteinExistence type="predicted"/>
<protein>
    <submittedName>
        <fullName evidence="2">Transcriptional regulator, PadR family</fullName>
    </submittedName>
</protein>
<dbReference type="HOGENOM" id="CLU_063440_3_3_0"/>